<dbReference type="InterPro" id="IPR047740">
    <property type="entry name" value="SMEK_dom"/>
</dbReference>
<dbReference type="Pfam" id="PF20275">
    <property type="entry name" value="CTD10"/>
    <property type="match status" value="1"/>
</dbReference>
<dbReference type="EMBL" id="SZOD01000242">
    <property type="protein sequence ID" value="TKI85072.1"/>
    <property type="molecule type" value="Genomic_DNA"/>
</dbReference>
<evidence type="ECO:0000313" key="4">
    <source>
        <dbReference type="Proteomes" id="UP000305524"/>
    </source>
</evidence>
<gene>
    <name evidence="3" type="ORF">FC701_11550</name>
</gene>
<name>A0A4U3AC87_BACMY</name>
<sequence length="328" mass="38181">MNRQRYYNYIAEKIGTLASIIKTNGKLNFLDLNIHSETFFRDFLNILYDYELIPSNVGKANYEAIDLIDEQKKIVVQVSSTATPKKINDTLEKKKIKDLAQDDYKLKFLFIADEAKKLREKTYINKHNINFEPGTDIMDKVTILESVSQLPIDKLTNLYDLVQKEFGERPNIVRISSNLATIVNFLAKENLENVTNHVPLNEYGIEEKIEFNNLMDIKESTFDAYIIYYGMLDKLYEEFIRGGTNKTLSVFRKIASFYEKEIVNKDISNIDKFFNILGKVQEHVMESDMLSEIPEEEIDMCVRIIVVDAFVRCKIFKNPRGYTHVATK</sequence>
<feature type="domain" description="ABC-three component systems C-terminal" evidence="1">
    <location>
        <begin position="177"/>
        <end position="317"/>
    </location>
</feature>
<dbReference type="AlphaFoldDB" id="A0A4U3AC87"/>
<evidence type="ECO:0008006" key="5">
    <source>
        <dbReference type="Google" id="ProtNLM"/>
    </source>
</evidence>
<evidence type="ECO:0000313" key="3">
    <source>
        <dbReference type="EMBL" id="TKI85072.1"/>
    </source>
</evidence>
<organism evidence="3 4">
    <name type="scientific">Bacillus mycoides</name>
    <dbReference type="NCBI Taxonomy" id="1405"/>
    <lineage>
        <taxon>Bacteria</taxon>
        <taxon>Bacillati</taxon>
        <taxon>Bacillota</taxon>
        <taxon>Bacilli</taxon>
        <taxon>Bacillales</taxon>
        <taxon>Bacillaceae</taxon>
        <taxon>Bacillus</taxon>
        <taxon>Bacillus cereus group</taxon>
    </lineage>
</organism>
<protein>
    <recommendedName>
        <fullName evidence="5">SMEK domain-containing protein</fullName>
    </recommendedName>
</protein>
<proteinExistence type="predicted"/>
<feature type="domain" description="SMEK" evidence="2">
    <location>
        <begin position="9"/>
        <end position="147"/>
    </location>
</feature>
<dbReference type="RefSeq" id="WP_137057638.1">
    <property type="nucleotide sequence ID" value="NZ_SZOD01000242.1"/>
</dbReference>
<dbReference type="Pfam" id="PF21941">
    <property type="entry name" value="SMEK_N"/>
    <property type="match status" value="1"/>
</dbReference>
<dbReference type="Proteomes" id="UP000305524">
    <property type="component" value="Unassembled WGS sequence"/>
</dbReference>
<comment type="caution">
    <text evidence="3">The sequence shown here is derived from an EMBL/GenBank/DDBJ whole genome shotgun (WGS) entry which is preliminary data.</text>
</comment>
<reference evidence="3 4" key="1">
    <citation type="journal article" date="2019" name="Environ. Microbiol.">
        <title>An active ?-lactamase is a part of an orchestrated cell wall stress resistance network of Bacillus subtilis and related rhizosphere species.</title>
        <authorList>
            <person name="Bucher T."/>
            <person name="Keren-Paz A."/>
            <person name="Hausser J."/>
            <person name="Olender T."/>
            <person name="Cytryn E."/>
            <person name="Kolodkin-Gal I."/>
        </authorList>
    </citation>
    <scope>NUCLEOTIDE SEQUENCE [LARGE SCALE GENOMIC DNA]</scope>
    <source>
        <strain evidence="3 4">I186</strain>
    </source>
</reference>
<evidence type="ECO:0000259" key="1">
    <source>
        <dbReference type="Pfam" id="PF20275"/>
    </source>
</evidence>
<evidence type="ECO:0000259" key="2">
    <source>
        <dbReference type="Pfam" id="PF21941"/>
    </source>
</evidence>
<dbReference type="InterPro" id="IPR046919">
    <property type="entry name" value="ABC-3C_CTD10"/>
</dbReference>
<accession>A0A4U3AC87</accession>
<dbReference type="NCBIfam" id="NF033859">
    <property type="entry name" value="SMEK_N"/>
    <property type="match status" value="1"/>
</dbReference>